<dbReference type="SUPFAM" id="SSF52980">
    <property type="entry name" value="Restriction endonuclease-like"/>
    <property type="match status" value="1"/>
</dbReference>
<dbReference type="InterPro" id="IPR003509">
    <property type="entry name" value="UPF0102_YraN-like"/>
</dbReference>
<keyword evidence="4" id="KW-1185">Reference proteome</keyword>
<dbReference type="PANTHER" id="PTHR34039:SF1">
    <property type="entry name" value="UPF0102 PROTEIN YRAN"/>
    <property type="match status" value="1"/>
</dbReference>
<dbReference type="NCBIfam" id="NF009150">
    <property type="entry name" value="PRK12497.1-3"/>
    <property type="match status" value="1"/>
</dbReference>
<dbReference type="OrthoDB" id="9794876at2"/>
<evidence type="ECO:0000313" key="3">
    <source>
        <dbReference type="EMBL" id="TDD02380.1"/>
    </source>
</evidence>
<evidence type="ECO:0000256" key="1">
    <source>
        <dbReference type="ARBA" id="ARBA00006738"/>
    </source>
</evidence>
<organism evidence="3 4">
    <name type="scientific">Saccharopolyspora terrae</name>
    <dbReference type="NCBI Taxonomy" id="2530384"/>
    <lineage>
        <taxon>Bacteria</taxon>
        <taxon>Bacillati</taxon>
        <taxon>Actinomycetota</taxon>
        <taxon>Actinomycetes</taxon>
        <taxon>Pseudonocardiales</taxon>
        <taxon>Pseudonocardiaceae</taxon>
        <taxon>Saccharopolyspora</taxon>
    </lineage>
</organism>
<dbReference type="AlphaFoldDB" id="A0A4R4VQI0"/>
<name>A0A4R4VQI0_9PSEU</name>
<reference evidence="3 4" key="1">
    <citation type="submission" date="2019-03" db="EMBL/GenBank/DDBJ databases">
        <title>Draft genome sequences of novel Actinobacteria.</title>
        <authorList>
            <person name="Sahin N."/>
            <person name="Ay H."/>
            <person name="Saygin H."/>
        </authorList>
    </citation>
    <scope>NUCLEOTIDE SEQUENCE [LARGE SCALE GENOMIC DNA]</scope>
    <source>
        <strain evidence="3 4">16K309</strain>
    </source>
</reference>
<dbReference type="InterPro" id="IPR011335">
    <property type="entry name" value="Restrct_endonuc-II-like"/>
</dbReference>
<dbReference type="PANTHER" id="PTHR34039">
    <property type="entry name" value="UPF0102 PROTEIN YRAN"/>
    <property type="match status" value="1"/>
</dbReference>
<dbReference type="HAMAP" id="MF_00048">
    <property type="entry name" value="UPF0102"/>
    <property type="match status" value="1"/>
</dbReference>
<comment type="caution">
    <text evidence="3">The sequence shown here is derived from an EMBL/GenBank/DDBJ whole genome shotgun (WGS) entry which is preliminary data.</text>
</comment>
<sequence>MGNVELIPFPEWLVLSGFHPSGTGIVDSIPEEVPVGTEKITAPLSDHLAGGRRHELGRVAERMAAELLERSGLIVLDRNWRCPRGELDIVATDGDLVVFCEVKARSGVDYGGPLHAIGPDKIARVRGVARAWLSERDLVGCRVRFDVVSVLWPPGEPARVEHLEGVF</sequence>
<dbReference type="GO" id="GO:0003676">
    <property type="term" value="F:nucleic acid binding"/>
    <property type="evidence" value="ECO:0007669"/>
    <property type="project" value="InterPro"/>
</dbReference>
<gene>
    <name evidence="3" type="ORF">E1181_23150</name>
</gene>
<dbReference type="EMBL" id="SMKS01000050">
    <property type="protein sequence ID" value="TDD02380.1"/>
    <property type="molecule type" value="Genomic_DNA"/>
</dbReference>
<proteinExistence type="inferred from homology"/>
<protein>
    <recommendedName>
        <fullName evidence="2">UPF0102 protein E1181_23150</fullName>
    </recommendedName>
</protein>
<dbReference type="CDD" id="cd20736">
    <property type="entry name" value="PoNe_Nuclease"/>
    <property type="match status" value="1"/>
</dbReference>
<evidence type="ECO:0000256" key="2">
    <source>
        <dbReference type="HAMAP-Rule" id="MF_00048"/>
    </source>
</evidence>
<evidence type="ECO:0000313" key="4">
    <source>
        <dbReference type="Proteomes" id="UP000295674"/>
    </source>
</evidence>
<dbReference type="NCBIfam" id="NF009154">
    <property type="entry name" value="PRK12497.3-3"/>
    <property type="match status" value="1"/>
</dbReference>
<dbReference type="InterPro" id="IPR011856">
    <property type="entry name" value="tRNA_endonuc-like_dom_sf"/>
</dbReference>
<dbReference type="Proteomes" id="UP000295674">
    <property type="component" value="Unassembled WGS sequence"/>
</dbReference>
<comment type="similarity">
    <text evidence="1 2">Belongs to the UPF0102 family.</text>
</comment>
<dbReference type="Pfam" id="PF02021">
    <property type="entry name" value="UPF0102"/>
    <property type="match status" value="1"/>
</dbReference>
<accession>A0A4R4VQI0</accession>
<dbReference type="Gene3D" id="3.40.1350.10">
    <property type="match status" value="1"/>
</dbReference>